<dbReference type="Proteomes" id="UP000799437">
    <property type="component" value="Unassembled WGS sequence"/>
</dbReference>
<dbReference type="GeneID" id="54488141"/>
<dbReference type="InterPro" id="IPR019587">
    <property type="entry name" value="Polyketide_cyclase/dehydratase"/>
</dbReference>
<sequence length="133" mass="14940">MSPVLKCHAETHINAPASLVYSLLTDLSQWPVWNEMVPQVTIAYSPSADSANTDMRMRLGQRLQFHVRMPMFGVRRHVPGGSVEEIVRLDPAPTDSPSRVEWNQRGIPQTLLRTNRVNIIEPSAEVDGRIIAD</sequence>
<dbReference type="AlphaFoldDB" id="A0A6A6W4Z3"/>
<dbReference type="SUPFAM" id="SSF55961">
    <property type="entry name" value="Bet v1-like"/>
    <property type="match status" value="1"/>
</dbReference>
<dbReference type="RefSeq" id="XP_033600114.1">
    <property type="nucleotide sequence ID" value="XM_033747087.1"/>
</dbReference>
<proteinExistence type="predicted"/>
<protein>
    <recommendedName>
        <fullName evidence="3">Coenzyme Q-binding protein COQ10 START domain-containing protein</fullName>
    </recommendedName>
</protein>
<evidence type="ECO:0000313" key="1">
    <source>
        <dbReference type="EMBL" id="KAF2757663.1"/>
    </source>
</evidence>
<dbReference type="OrthoDB" id="509124at2759"/>
<evidence type="ECO:0000313" key="2">
    <source>
        <dbReference type="Proteomes" id="UP000799437"/>
    </source>
</evidence>
<dbReference type="Gene3D" id="3.30.530.20">
    <property type="match status" value="1"/>
</dbReference>
<dbReference type="EMBL" id="ML996573">
    <property type="protein sequence ID" value="KAF2757663.1"/>
    <property type="molecule type" value="Genomic_DNA"/>
</dbReference>
<organism evidence="1 2">
    <name type="scientific">Pseudovirgaria hyperparasitica</name>
    <dbReference type="NCBI Taxonomy" id="470096"/>
    <lineage>
        <taxon>Eukaryota</taxon>
        <taxon>Fungi</taxon>
        <taxon>Dikarya</taxon>
        <taxon>Ascomycota</taxon>
        <taxon>Pezizomycotina</taxon>
        <taxon>Dothideomycetes</taxon>
        <taxon>Dothideomycetes incertae sedis</taxon>
        <taxon>Acrospermales</taxon>
        <taxon>Acrospermaceae</taxon>
        <taxon>Pseudovirgaria</taxon>
    </lineage>
</organism>
<name>A0A6A6W4Z3_9PEZI</name>
<dbReference type="Pfam" id="PF10604">
    <property type="entry name" value="Polyketide_cyc2"/>
    <property type="match status" value="1"/>
</dbReference>
<accession>A0A6A6W4Z3</accession>
<evidence type="ECO:0008006" key="3">
    <source>
        <dbReference type="Google" id="ProtNLM"/>
    </source>
</evidence>
<dbReference type="InterPro" id="IPR023393">
    <property type="entry name" value="START-like_dom_sf"/>
</dbReference>
<reference evidence="1" key="1">
    <citation type="journal article" date="2020" name="Stud. Mycol.">
        <title>101 Dothideomycetes genomes: a test case for predicting lifestyles and emergence of pathogens.</title>
        <authorList>
            <person name="Haridas S."/>
            <person name="Albert R."/>
            <person name="Binder M."/>
            <person name="Bloem J."/>
            <person name="Labutti K."/>
            <person name="Salamov A."/>
            <person name="Andreopoulos B."/>
            <person name="Baker S."/>
            <person name="Barry K."/>
            <person name="Bills G."/>
            <person name="Bluhm B."/>
            <person name="Cannon C."/>
            <person name="Castanera R."/>
            <person name="Culley D."/>
            <person name="Daum C."/>
            <person name="Ezra D."/>
            <person name="Gonzalez J."/>
            <person name="Henrissat B."/>
            <person name="Kuo A."/>
            <person name="Liang C."/>
            <person name="Lipzen A."/>
            <person name="Lutzoni F."/>
            <person name="Magnuson J."/>
            <person name="Mondo S."/>
            <person name="Nolan M."/>
            <person name="Ohm R."/>
            <person name="Pangilinan J."/>
            <person name="Park H.-J."/>
            <person name="Ramirez L."/>
            <person name="Alfaro M."/>
            <person name="Sun H."/>
            <person name="Tritt A."/>
            <person name="Yoshinaga Y."/>
            <person name="Zwiers L.-H."/>
            <person name="Turgeon B."/>
            <person name="Goodwin S."/>
            <person name="Spatafora J."/>
            <person name="Crous P."/>
            <person name="Grigoriev I."/>
        </authorList>
    </citation>
    <scope>NUCLEOTIDE SEQUENCE</scope>
    <source>
        <strain evidence="1">CBS 121739</strain>
    </source>
</reference>
<gene>
    <name evidence="1" type="ORF">EJ05DRAFT_501190</name>
</gene>
<keyword evidence="2" id="KW-1185">Reference proteome</keyword>